<accession>A0ABW0PTN5</accession>
<evidence type="ECO:0000313" key="3">
    <source>
        <dbReference type="EMBL" id="MFC5515984.1"/>
    </source>
</evidence>
<proteinExistence type="inferred from homology"/>
<dbReference type="Proteomes" id="UP001596150">
    <property type="component" value="Unassembled WGS sequence"/>
</dbReference>
<name>A0ABW0PTN5_9HYPH</name>
<dbReference type="Gene3D" id="3.90.730.10">
    <property type="entry name" value="Ribonuclease T2-like"/>
    <property type="match status" value="1"/>
</dbReference>
<dbReference type="EMBL" id="JBHSML010000003">
    <property type="protein sequence ID" value="MFC5515984.1"/>
    <property type="molecule type" value="Genomic_DNA"/>
</dbReference>
<dbReference type="SUPFAM" id="SSF55895">
    <property type="entry name" value="Ribonuclease Rh-like"/>
    <property type="match status" value="1"/>
</dbReference>
<evidence type="ECO:0000256" key="1">
    <source>
        <dbReference type="ARBA" id="ARBA00007469"/>
    </source>
</evidence>
<gene>
    <name evidence="3" type="ORF">ACFPP9_09415</name>
</gene>
<dbReference type="PROSITE" id="PS00530">
    <property type="entry name" value="RNASE_T2_1"/>
    <property type="match status" value="1"/>
</dbReference>
<reference evidence="4" key="1">
    <citation type="journal article" date="2019" name="Int. J. Syst. Evol. Microbiol.">
        <title>The Global Catalogue of Microorganisms (GCM) 10K type strain sequencing project: providing services to taxonomists for standard genome sequencing and annotation.</title>
        <authorList>
            <consortium name="The Broad Institute Genomics Platform"/>
            <consortium name="The Broad Institute Genome Sequencing Center for Infectious Disease"/>
            <person name="Wu L."/>
            <person name="Ma J."/>
        </authorList>
    </citation>
    <scope>NUCLEOTIDE SEQUENCE [LARGE SCALE GENOMIC DNA]</scope>
    <source>
        <strain evidence="4">KACC 12633</strain>
    </source>
</reference>
<dbReference type="Pfam" id="PF00445">
    <property type="entry name" value="Ribonuclease_T2"/>
    <property type="match status" value="1"/>
</dbReference>
<sequence>MPHGSRRSVLTVHRIAALRGLVFGLLALFVGWTAALPAAADTPGDFDFYVLSLSWSPTYCQDRGRSDRIQCGGPRPFAFVVHGLWPQYERGSPRNCDAGPRSGIPRRLVDSMLDVMPSPSLVRHQWRAHGSCSGLEPADYFDLTRQAHDAVRIPKQFVDLPDFVNVAPQAVEAAFIAANPGLKASGIAVSCDSRRLKEVRICMTKDLQFRACAEVDRKACRAKSVGMPPVR</sequence>
<dbReference type="InterPro" id="IPR018188">
    <property type="entry name" value="RNase_T2_His_AS_1"/>
</dbReference>
<dbReference type="PANTHER" id="PTHR11240">
    <property type="entry name" value="RIBONUCLEASE T2"/>
    <property type="match status" value="1"/>
</dbReference>
<dbReference type="RefSeq" id="WP_266341803.1">
    <property type="nucleotide sequence ID" value="NZ_JAPKNH010000001.1"/>
</dbReference>
<dbReference type="PANTHER" id="PTHR11240:SF22">
    <property type="entry name" value="RIBONUCLEASE T2"/>
    <property type="match status" value="1"/>
</dbReference>
<dbReference type="InterPro" id="IPR001568">
    <property type="entry name" value="RNase_T2-like"/>
</dbReference>
<keyword evidence="4" id="KW-1185">Reference proteome</keyword>
<comment type="similarity">
    <text evidence="1 2">Belongs to the RNase T2 family.</text>
</comment>
<dbReference type="InterPro" id="IPR036430">
    <property type="entry name" value="RNase_T2-like_sf"/>
</dbReference>
<dbReference type="CDD" id="cd01062">
    <property type="entry name" value="RNase_T2_prok"/>
    <property type="match status" value="1"/>
</dbReference>
<evidence type="ECO:0000313" key="4">
    <source>
        <dbReference type="Proteomes" id="UP001596150"/>
    </source>
</evidence>
<evidence type="ECO:0000256" key="2">
    <source>
        <dbReference type="RuleBase" id="RU004328"/>
    </source>
</evidence>
<organism evidence="3 4">
    <name type="scientific">Kaistia terrae</name>
    <dbReference type="NCBI Taxonomy" id="537017"/>
    <lineage>
        <taxon>Bacteria</taxon>
        <taxon>Pseudomonadati</taxon>
        <taxon>Pseudomonadota</taxon>
        <taxon>Alphaproteobacteria</taxon>
        <taxon>Hyphomicrobiales</taxon>
        <taxon>Kaistiaceae</taxon>
        <taxon>Kaistia</taxon>
    </lineage>
</organism>
<protein>
    <submittedName>
        <fullName evidence="3">Ribonuclease T</fullName>
    </submittedName>
</protein>
<dbReference type="InterPro" id="IPR039378">
    <property type="entry name" value="RNase_T2_prok"/>
</dbReference>
<comment type="caution">
    <text evidence="3">The sequence shown here is derived from an EMBL/GenBank/DDBJ whole genome shotgun (WGS) entry which is preliminary data.</text>
</comment>